<dbReference type="STRING" id="216938.SHELI_v1c06100"/>
<accession>A0A1B3SKV2</accession>
<organism evidence="1 2">
    <name type="scientific">Spiroplasma helicoides</name>
    <dbReference type="NCBI Taxonomy" id="216938"/>
    <lineage>
        <taxon>Bacteria</taxon>
        <taxon>Bacillati</taxon>
        <taxon>Mycoplasmatota</taxon>
        <taxon>Mollicutes</taxon>
        <taxon>Entomoplasmatales</taxon>
        <taxon>Spiroplasmataceae</taxon>
        <taxon>Spiroplasma</taxon>
    </lineage>
</organism>
<dbReference type="RefSeq" id="WP_069116591.1">
    <property type="nucleotide sequence ID" value="NZ_CP017015.1"/>
</dbReference>
<dbReference type="SUPFAM" id="SSF52540">
    <property type="entry name" value="P-loop containing nucleoside triphosphate hydrolases"/>
    <property type="match status" value="1"/>
</dbReference>
<dbReference type="EMBL" id="CP017015">
    <property type="protein sequence ID" value="AOG60561.1"/>
    <property type="molecule type" value="Genomic_DNA"/>
</dbReference>
<evidence type="ECO:0000313" key="1">
    <source>
        <dbReference type="EMBL" id="AOG60561.1"/>
    </source>
</evidence>
<dbReference type="PANTHER" id="PTHR37816">
    <property type="entry name" value="YALI0E33011P"/>
    <property type="match status" value="1"/>
</dbReference>
<evidence type="ECO:0008006" key="3">
    <source>
        <dbReference type="Google" id="ProtNLM"/>
    </source>
</evidence>
<dbReference type="Proteomes" id="UP000094378">
    <property type="component" value="Chromosome"/>
</dbReference>
<protein>
    <recommendedName>
        <fullName evidence="3">Adenylate kinase</fullName>
    </recommendedName>
</protein>
<keyword evidence="2" id="KW-1185">Reference proteome</keyword>
<gene>
    <name evidence="1" type="ORF">SHELI_v1c06100</name>
</gene>
<proteinExistence type="predicted"/>
<evidence type="ECO:0000313" key="2">
    <source>
        <dbReference type="Proteomes" id="UP000094378"/>
    </source>
</evidence>
<sequence>MKIQILGHTCSGKSQLARYLSKKLSFKYIETDRYLLIDNFDDRIESYINDIKYENCYIVDGYVDDWFTSGHYKCDFIIFLKVDEENRMIWLNDKEMRNQFYESINKEVSKKYDEKYFSLARDIEEYEKKQNFFNIKLSISKAKKLVVDGNLSLKQIYYIVIDFLDKNKKGKKNDKSKRKN</sequence>
<reference evidence="1 2" key="1">
    <citation type="submission" date="2016-08" db="EMBL/GenBank/DDBJ databases">
        <title>Complete genome sequence of Spiroplasma helicoides TABS-2 (DSM 22551).</title>
        <authorList>
            <person name="Shen W.-Y."/>
            <person name="Lo W.-S."/>
            <person name="Lai Y.-C."/>
            <person name="Kuo C.-H."/>
        </authorList>
    </citation>
    <scope>NUCLEOTIDE SEQUENCE [LARGE SCALE GENOMIC DNA]</scope>
    <source>
        <strain evidence="1 2">TABS-2</strain>
    </source>
</reference>
<dbReference type="InterPro" id="IPR027417">
    <property type="entry name" value="P-loop_NTPase"/>
</dbReference>
<dbReference type="AlphaFoldDB" id="A0A1B3SKV2"/>
<dbReference type="Gene3D" id="3.40.50.300">
    <property type="entry name" value="P-loop containing nucleotide triphosphate hydrolases"/>
    <property type="match status" value="1"/>
</dbReference>
<dbReference type="InterPro" id="IPR052922">
    <property type="entry name" value="Cytidylate_Kinase-2"/>
</dbReference>
<dbReference type="KEGG" id="shj:SHELI_v1c06100"/>
<name>A0A1B3SKV2_9MOLU</name>
<dbReference type="PANTHER" id="PTHR37816:SF2">
    <property type="entry name" value="DNA TOPOLOGY MODULATION PROTEIN FLAR-RELATED PROTEIN"/>
    <property type="match status" value="1"/>
</dbReference>
<dbReference type="OrthoDB" id="1201990at2"/>